<evidence type="ECO:0000313" key="2">
    <source>
        <dbReference type="Proteomes" id="UP001381693"/>
    </source>
</evidence>
<organism evidence="1 2">
    <name type="scientific">Halocaridina rubra</name>
    <name type="common">Hawaiian red shrimp</name>
    <dbReference type="NCBI Taxonomy" id="373956"/>
    <lineage>
        <taxon>Eukaryota</taxon>
        <taxon>Metazoa</taxon>
        <taxon>Ecdysozoa</taxon>
        <taxon>Arthropoda</taxon>
        <taxon>Crustacea</taxon>
        <taxon>Multicrustacea</taxon>
        <taxon>Malacostraca</taxon>
        <taxon>Eumalacostraca</taxon>
        <taxon>Eucarida</taxon>
        <taxon>Decapoda</taxon>
        <taxon>Pleocyemata</taxon>
        <taxon>Caridea</taxon>
        <taxon>Atyoidea</taxon>
        <taxon>Atyidae</taxon>
        <taxon>Halocaridina</taxon>
    </lineage>
</organism>
<proteinExistence type="predicted"/>
<sequence length="236" mass="27041">MLDDIDVLNSQDQCLVTGLQWLTLSHSATKNNDNAPIWKAVCSVQDLLKSSKLDAIDVTLCLHFSRALLCAEYNTEFITEGFSIISRIGKTYCHESRIATFVIRIFRDLLEKNGKYLPVETQNMMINFTKGVIQKQLKNTLGQPMMEAIFYLNVELTKLDPKREWSRYSFPEYDRCGEIYSMLSSPSHKLRLAATQAVYLLFIQSGDRAHNGDHLDHHFREIYQTALEAVNVLVSL</sequence>
<dbReference type="EMBL" id="JAXCGZ010002509">
    <property type="protein sequence ID" value="KAK7083824.1"/>
    <property type="molecule type" value="Genomic_DNA"/>
</dbReference>
<dbReference type="Proteomes" id="UP001381693">
    <property type="component" value="Unassembled WGS sequence"/>
</dbReference>
<accession>A0AAN8XTD7</accession>
<protein>
    <submittedName>
        <fullName evidence="1">Uncharacterized protein</fullName>
    </submittedName>
</protein>
<keyword evidence="2" id="KW-1185">Reference proteome</keyword>
<dbReference type="AlphaFoldDB" id="A0AAN8XTD7"/>
<gene>
    <name evidence="1" type="ORF">SK128_022237</name>
</gene>
<name>A0AAN8XTD7_HALRR</name>
<comment type="caution">
    <text evidence="1">The sequence shown here is derived from an EMBL/GenBank/DDBJ whole genome shotgun (WGS) entry which is preliminary data.</text>
</comment>
<reference evidence="1 2" key="1">
    <citation type="submission" date="2023-11" db="EMBL/GenBank/DDBJ databases">
        <title>Halocaridina rubra genome assembly.</title>
        <authorList>
            <person name="Smith C."/>
        </authorList>
    </citation>
    <scope>NUCLEOTIDE SEQUENCE [LARGE SCALE GENOMIC DNA]</scope>
    <source>
        <strain evidence="1">EP-1</strain>
        <tissue evidence="1">Whole</tissue>
    </source>
</reference>
<evidence type="ECO:0000313" key="1">
    <source>
        <dbReference type="EMBL" id="KAK7083824.1"/>
    </source>
</evidence>